<dbReference type="EMBL" id="SNXS01000001">
    <property type="protein sequence ID" value="TDP74801.1"/>
    <property type="molecule type" value="Genomic_DNA"/>
</dbReference>
<feature type="transmembrane region" description="Helical" evidence="8">
    <location>
        <begin position="280"/>
        <end position="301"/>
    </location>
</feature>
<accession>A0A4R6QTT9</accession>
<dbReference type="RefSeq" id="WP_133699403.1">
    <property type="nucleotide sequence ID" value="NZ_SNXS01000001.1"/>
</dbReference>
<protein>
    <submittedName>
        <fullName evidence="10">PPP family 3-phenylpropionic acid transporter</fullName>
    </submittedName>
</protein>
<keyword evidence="5 8" id="KW-0812">Transmembrane</keyword>
<evidence type="ECO:0000256" key="6">
    <source>
        <dbReference type="ARBA" id="ARBA00022989"/>
    </source>
</evidence>
<feature type="transmembrane region" description="Helical" evidence="8">
    <location>
        <begin position="46"/>
        <end position="68"/>
    </location>
</feature>
<feature type="transmembrane region" description="Helical" evidence="8">
    <location>
        <begin position="147"/>
        <end position="164"/>
    </location>
</feature>
<dbReference type="OrthoDB" id="9150135at2"/>
<name>A0A4R6QTT9_9BURK</name>
<dbReference type="FunCoup" id="A0A4R6QTT9">
    <property type="interactions" value="8"/>
</dbReference>
<organism evidence="10 11">
    <name type="scientific">Roseateles toxinivorans</name>
    <dbReference type="NCBI Taxonomy" id="270368"/>
    <lineage>
        <taxon>Bacteria</taxon>
        <taxon>Pseudomonadati</taxon>
        <taxon>Pseudomonadota</taxon>
        <taxon>Betaproteobacteria</taxon>
        <taxon>Burkholderiales</taxon>
        <taxon>Sphaerotilaceae</taxon>
        <taxon>Roseateles</taxon>
    </lineage>
</organism>
<dbReference type="PANTHER" id="PTHR23522">
    <property type="entry name" value="BLL5896 PROTEIN"/>
    <property type="match status" value="1"/>
</dbReference>
<feature type="transmembrane region" description="Helical" evidence="8">
    <location>
        <begin position="12"/>
        <end position="34"/>
    </location>
</feature>
<dbReference type="GO" id="GO:0030395">
    <property type="term" value="F:lactose binding"/>
    <property type="evidence" value="ECO:0007669"/>
    <property type="project" value="TreeGrafter"/>
</dbReference>
<feature type="transmembrane region" description="Helical" evidence="8">
    <location>
        <begin position="105"/>
        <end position="126"/>
    </location>
</feature>
<dbReference type="SUPFAM" id="SSF103473">
    <property type="entry name" value="MFS general substrate transporter"/>
    <property type="match status" value="1"/>
</dbReference>
<feature type="transmembrane region" description="Helical" evidence="8">
    <location>
        <begin position="307"/>
        <end position="331"/>
    </location>
</feature>
<evidence type="ECO:0000313" key="10">
    <source>
        <dbReference type="EMBL" id="TDP74801.1"/>
    </source>
</evidence>
<keyword evidence="7 8" id="KW-0472">Membrane</keyword>
<keyword evidence="2" id="KW-0813">Transport</keyword>
<evidence type="ECO:0000256" key="4">
    <source>
        <dbReference type="ARBA" id="ARBA00022519"/>
    </source>
</evidence>
<dbReference type="InParanoid" id="A0A4R6QTT9"/>
<comment type="caution">
    <text evidence="10">The sequence shown here is derived from an EMBL/GenBank/DDBJ whole genome shotgun (WGS) entry which is preliminary data.</text>
</comment>
<feature type="transmembrane region" description="Helical" evidence="8">
    <location>
        <begin position="170"/>
        <end position="188"/>
    </location>
</feature>
<feature type="transmembrane region" description="Helical" evidence="8">
    <location>
        <begin position="369"/>
        <end position="388"/>
    </location>
</feature>
<dbReference type="AlphaFoldDB" id="A0A4R6QTT9"/>
<feature type="transmembrane region" description="Helical" evidence="8">
    <location>
        <begin position="80"/>
        <end position="99"/>
    </location>
</feature>
<feature type="transmembrane region" description="Helical" evidence="8">
    <location>
        <begin position="249"/>
        <end position="268"/>
    </location>
</feature>
<comment type="subcellular location">
    <subcellularLocation>
        <location evidence="1">Cell inner membrane</location>
        <topology evidence="1">Multi-pass membrane protein</topology>
    </subcellularLocation>
</comment>
<reference evidence="10 11" key="1">
    <citation type="submission" date="2019-03" db="EMBL/GenBank/DDBJ databases">
        <title>Genomic Encyclopedia of Type Strains, Phase IV (KMG-IV): sequencing the most valuable type-strain genomes for metagenomic binning, comparative biology and taxonomic classification.</title>
        <authorList>
            <person name="Goeker M."/>
        </authorList>
    </citation>
    <scope>NUCLEOTIDE SEQUENCE [LARGE SCALE GENOMIC DNA]</scope>
    <source>
        <strain evidence="10 11">DSM 16998</strain>
    </source>
</reference>
<keyword evidence="11" id="KW-1185">Reference proteome</keyword>
<evidence type="ECO:0000256" key="8">
    <source>
        <dbReference type="SAM" id="Phobius"/>
    </source>
</evidence>
<feature type="transmembrane region" description="Helical" evidence="8">
    <location>
        <begin position="218"/>
        <end position="237"/>
    </location>
</feature>
<evidence type="ECO:0000313" key="11">
    <source>
        <dbReference type="Proteomes" id="UP000295361"/>
    </source>
</evidence>
<evidence type="ECO:0000256" key="1">
    <source>
        <dbReference type="ARBA" id="ARBA00004429"/>
    </source>
</evidence>
<dbReference type="GO" id="GO:0015528">
    <property type="term" value="F:lactose:proton symporter activity"/>
    <property type="evidence" value="ECO:0007669"/>
    <property type="project" value="TreeGrafter"/>
</dbReference>
<dbReference type="PROSITE" id="PS50850">
    <property type="entry name" value="MFS"/>
    <property type="match status" value="1"/>
</dbReference>
<dbReference type="InterPro" id="IPR036259">
    <property type="entry name" value="MFS_trans_sf"/>
</dbReference>
<dbReference type="NCBIfam" id="NF037955">
    <property type="entry name" value="mfs"/>
    <property type="match status" value="1"/>
</dbReference>
<dbReference type="InterPro" id="IPR020846">
    <property type="entry name" value="MFS_dom"/>
</dbReference>
<evidence type="ECO:0000256" key="5">
    <source>
        <dbReference type="ARBA" id="ARBA00022692"/>
    </source>
</evidence>
<dbReference type="PIRSF" id="PIRSF004925">
    <property type="entry name" value="HcaT"/>
    <property type="match status" value="1"/>
</dbReference>
<dbReference type="Proteomes" id="UP000295361">
    <property type="component" value="Unassembled WGS sequence"/>
</dbReference>
<dbReference type="InterPro" id="IPR026032">
    <property type="entry name" value="HcaT-like"/>
</dbReference>
<evidence type="ECO:0000256" key="2">
    <source>
        <dbReference type="ARBA" id="ARBA00022448"/>
    </source>
</evidence>
<keyword evidence="6 8" id="KW-1133">Transmembrane helix</keyword>
<dbReference type="Pfam" id="PF12832">
    <property type="entry name" value="MFS_1_like"/>
    <property type="match status" value="1"/>
</dbReference>
<feature type="domain" description="Major facilitator superfamily (MFS) profile" evidence="9">
    <location>
        <begin position="1"/>
        <end position="395"/>
    </location>
</feature>
<evidence type="ECO:0000256" key="3">
    <source>
        <dbReference type="ARBA" id="ARBA00022475"/>
    </source>
</evidence>
<evidence type="ECO:0000259" key="9">
    <source>
        <dbReference type="PROSITE" id="PS50850"/>
    </source>
</evidence>
<dbReference type="InterPro" id="IPR024989">
    <property type="entry name" value="MFS_assoc_dom"/>
</dbReference>
<sequence>MPSSLSAEQSRQTLFACASLSCAYFAYVGLFSPFAPLWYKEQGLSVFALGMLASLSSWTRLFAPYVWGTLADRSGDRVRLIRFSCAATLVSALAFLLPLNVWTLGLAVLAMFTFNAAIVPLTETVVASQLVTREGGMDAKRYGRVRVWGSVGFMASVLVFGALFERVGMGYFPWVVLGSLLMMLVMAWRLPAHHDEARHAHAPAPPVMQVLAKPEVRWFFAGLTLTVLAHASLYAFFSLYLDSLNYSKPVVGGLWAVSVLVEIVWFAFQGRWLDRVSLHGWLLAAALASALRFAATAAFGAELWVLVAAQCLHAITFAAQHTACIALISRYFPGRLRGRGQALYSLIGYGLSGVIGGLGGAALASRFGYASVFWAATVAALLAALCCWRSMRMDSGQISRAS</sequence>
<proteinExistence type="predicted"/>
<keyword evidence="4" id="KW-0997">Cell inner membrane</keyword>
<feature type="transmembrane region" description="Helical" evidence="8">
    <location>
        <begin position="343"/>
        <end position="363"/>
    </location>
</feature>
<dbReference type="GO" id="GO:0005886">
    <property type="term" value="C:plasma membrane"/>
    <property type="evidence" value="ECO:0007669"/>
    <property type="project" value="UniProtKB-SubCell"/>
</dbReference>
<dbReference type="Gene3D" id="1.20.1250.20">
    <property type="entry name" value="MFS general substrate transporter like domains"/>
    <property type="match status" value="2"/>
</dbReference>
<gene>
    <name evidence="10" type="ORF">DES47_101869</name>
</gene>
<evidence type="ECO:0000256" key="7">
    <source>
        <dbReference type="ARBA" id="ARBA00023136"/>
    </source>
</evidence>
<dbReference type="PANTHER" id="PTHR23522:SF10">
    <property type="entry name" value="3-PHENYLPROPIONIC ACID TRANSPORTER-RELATED"/>
    <property type="match status" value="1"/>
</dbReference>
<keyword evidence="3" id="KW-1003">Cell membrane</keyword>